<keyword evidence="3" id="KW-1185">Reference proteome</keyword>
<reference evidence="2" key="1">
    <citation type="submission" date="2021-04" db="EMBL/GenBank/DDBJ databases">
        <title>Pseudonocardia sp. nov., isolated from sandy soil of mangrove forest.</title>
        <authorList>
            <person name="Zan Z."/>
            <person name="Huang R."/>
            <person name="Liu W."/>
        </authorList>
    </citation>
    <scope>NUCLEOTIDE SEQUENCE</scope>
    <source>
        <strain evidence="2">S2-4</strain>
    </source>
</reference>
<dbReference type="EMBL" id="JAGSOV010000063">
    <property type="protein sequence ID" value="MCO1659238.1"/>
    <property type="molecule type" value="Genomic_DNA"/>
</dbReference>
<comment type="caution">
    <text evidence="2">The sequence shown here is derived from an EMBL/GenBank/DDBJ whole genome shotgun (WGS) entry which is preliminary data.</text>
</comment>
<dbReference type="RefSeq" id="WP_252443990.1">
    <property type="nucleotide sequence ID" value="NZ_JAGSOV010000063.1"/>
</dbReference>
<feature type="region of interest" description="Disordered" evidence="1">
    <location>
        <begin position="39"/>
        <end position="72"/>
    </location>
</feature>
<organism evidence="2 3">
    <name type="scientific">Pseudonocardia humida</name>
    <dbReference type="NCBI Taxonomy" id="2800819"/>
    <lineage>
        <taxon>Bacteria</taxon>
        <taxon>Bacillati</taxon>
        <taxon>Actinomycetota</taxon>
        <taxon>Actinomycetes</taxon>
        <taxon>Pseudonocardiales</taxon>
        <taxon>Pseudonocardiaceae</taxon>
        <taxon>Pseudonocardia</taxon>
    </lineage>
</organism>
<sequence length="72" mass="7429">MHWILTGMLIVASLATAVYTGYLMRRLFTLEPGVPDVADAAEVQPAPSEPAPSQAAPAEPAAAQPAAAQEKA</sequence>
<accession>A0ABT1A8J5</accession>
<protein>
    <submittedName>
        <fullName evidence="2">Uncharacterized protein</fullName>
    </submittedName>
</protein>
<name>A0ABT1A8J5_9PSEU</name>
<gene>
    <name evidence="2" type="ORF">KDL28_29620</name>
</gene>
<feature type="compositionally biased region" description="Low complexity" evidence="1">
    <location>
        <begin position="40"/>
        <end position="72"/>
    </location>
</feature>
<evidence type="ECO:0000313" key="3">
    <source>
        <dbReference type="Proteomes" id="UP001165283"/>
    </source>
</evidence>
<dbReference type="Proteomes" id="UP001165283">
    <property type="component" value="Unassembled WGS sequence"/>
</dbReference>
<evidence type="ECO:0000256" key="1">
    <source>
        <dbReference type="SAM" id="MobiDB-lite"/>
    </source>
</evidence>
<proteinExistence type="predicted"/>
<evidence type="ECO:0000313" key="2">
    <source>
        <dbReference type="EMBL" id="MCO1659238.1"/>
    </source>
</evidence>